<reference evidence="2" key="2">
    <citation type="submission" date="2015-01" db="EMBL/GenBank/DDBJ databases">
        <title>Evolutionary Origins and Diversification of the Mycorrhizal Mutualists.</title>
        <authorList>
            <consortium name="DOE Joint Genome Institute"/>
            <consortium name="Mycorrhizal Genomics Consortium"/>
            <person name="Kohler A."/>
            <person name="Kuo A."/>
            <person name="Nagy L.G."/>
            <person name="Floudas D."/>
            <person name="Copeland A."/>
            <person name="Barry K.W."/>
            <person name="Cichocki N."/>
            <person name="Veneault-Fourrey C."/>
            <person name="LaButti K."/>
            <person name="Lindquist E.A."/>
            <person name="Lipzen A."/>
            <person name="Lundell T."/>
            <person name="Morin E."/>
            <person name="Murat C."/>
            <person name="Riley R."/>
            <person name="Ohm R."/>
            <person name="Sun H."/>
            <person name="Tunlid A."/>
            <person name="Henrissat B."/>
            <person name="Grigoriev I.V."/>
            <person name="Hibbett D.S."/>
            <person name="Martin F."/>
        </authorList>
    </citation>
    <scope>NUCLEOTIDE SEQUENCE [LARGE SCALE GENOMIC DNA]</scope>
    <source>
        <strain evidence="2">Marx 270</strain>
    </source>
</reference>
<proteinExistence type="predicted"/>
<name>A0A0C3JHF8_PISTI</name>
<keyword evidence="2" id="KW-1185">Reference proteome</keyword>
<dbReference type="InParanoid" id="A0A0C3JHF8"/>
<reference evidence="1 2" key="1">
    <citation type="submission" date="2014-04" db="EMBL/GenBank/DDBJ databases">
        <authorList>
            <consortium name="DOE Joint Genome Institute"/>
            <person name="Kuo A."/>
            <person name="Kohler A."/>
            <person name="Costa M.D."/>
            <person name="Nagy L.G."/>
            <person name="Floudas D."/>
            <person name="Copeland A."/>
            <person name="Barry K.W."/>
            <person name="Cichocki N."/>
            <person name="Veneault-Fourrey C."/>
            <person name="LaButti K."/>
            <person name="Lindquist E.A."/>
            <person name="Lipzen A."/>
            <person name="Lundell T."/>
            <person name="Morin E."/>
            <person name="Murat C."/>
            <person name="Sun H."/>
            <person name="Tunlid A."/>
            <person name="Henrissat B."/>
            <person name="Grigoriev I.V."/>
            <person name="Hibbett D.S."/>
            <person name="Martin F."/>
            <person name="Nordberg H.P."/>
            <person name="Cantor M.N."/>
            <person name="Hua S.X."/>
        </authorList>
    </citation>
    <scope>NUCLEOTIDE SEQUENCE [LARGE SCALE GENOMIC DNA]</scope>
    <source>
        <strain evidence="1 2">Marx 270</strain>
    </source>
</reference>
<gene>
    <name evidence="1" type="ORF">M404DRAFT_1006323</name>
</gene>
<organism evidence="1 2">
    <name type="scientific">Pisolithus tinctorius Marx 270</name>
    <dbReference type="NCBI Taxonomy" id="870435"/>
    <lineage>
        <taxon>Eukaryota</taxon>
        <taxon>Fungi</taxon>
        <taxon>Dikarya</taxon>
        <taxon>Basidiomycota</taxon>
        <taxon>Agaricomycotina</taxon>
        <taxon>Agaricomycetes</taxon>
        <taxon>Agaricomycetidae</taxon>
        <taxon>Boletales</taxon>
        <taxon>Sclerodermatineae</taxon>
        <taxon>Pisolithaceae</taxon>
        <taxon>Pisolithus</taxon>
    </lineage>
</organism>
<dbReference type="EMBL" id="KN832035">
    <property type="protein sequence ID" value="KIN97046.1"/>
    <property type="molecule type" value="Genomic_DNA"/>
</dbReference>
<protein>
    <submittedName>
        <fullName evidence="1">Uncharacterized protein</fullName>
    </submittedName>
</protein>
<evidence type="ECO:0000313" key="2">
    <source>
        <dbReference type="Proteomes" id="UP000054217"/>
    </source>
</evidence>
<sequence>MAMFVGTARVTEIVLSYLPHLLVSVFAAVRTETYRNVPARLEFMEPGMPSTDLYESNSTAIQPWKTTRH</sequence>
<dbReference type="Proteomes" id="UP000054217">
    <property type="component" value="Unassembled WGS sequence"/>
</dbReference>
<evidence type="ECO:0000313" key="1">
    <source>
        <dbReference type="EMBL" id="KIN97046.1"/>
    </source>
</evidence>
<dbReference type="HOGENOM" id="CLU_2776988_0_0_1"/>
<dbReference type="AlphaFoldDB" id="A0A0C3JHF8"/>
<accession>A0A0C3JHF8</accession>